<name>A0A7J8UTQ6_9ROSI</name>
<dbReference type="InterPro" id="IPR023213">
    <property type="entry name" value="CAT-like_dom_sf"/>
</dbReference>
<dbReference type="OrthoDB" id="1862401at2759"/>
<gene>
    <name evidence="2" type="ORF">Goklo_020774</name>
</gene>
<dbReference type="Proteomes" id="UP000593573">
    <property type="component" value="Unassembled WGS sequence"/>
</dbReference>
<evidence type="ECO:0000313" key="3">
    <source>
        <dbReference type="Proteomes" id="UP000593573"/>
    </source>
</evidence>
<organism evidence="2 3">
    <name type="scientific">Gossypium klotzschianum</name>
    <dbReference type="NCBI Taxonomy" id="34286"/>
    <lineage>
        <taxon>Eukaryota</taxon>
        <taxon>Viridiplantae</taxon>
        <taxon>Streptophyta</taxon>
        <taxon>Embryophyta</taxon>
        <taxon>Tracheophyta</taxon>
        <taxon>Spermatophyta</taxon>
        <taxon>Magnoliopsida</taxon>
        <taxon>eudicotyledons</taxon>
        <taxon>Gunneridae</taxon>
        <taxon>Pentapetalae</taxon>
        <taxon>rosids</taxon>
        <taxon>malvids</taxon>
        <taxon>Malvales</taxon>
        <taxon>Malvaceae</taxon>
        <taxon>Malvoideae</taxon>
        <taxon>Gossypium</taxon>
    </lineage>
</organism>
<protein>
    <recommendedName>
        <fullName evidence="4">HXXXD-type acyl-transferase family protein</fullName>
    </recommendedName>
</protein>
<evidence type="ECO:0000313" key="2">
    <source>
        <dbReference type="EMBL" id="MBA0653619.1"/>
    </source>
</evidence>
<evidence type="ECO:0008006" key="4">
    <source>
        <dbReference type="Google" id="ProtNLM"/>
    </source>
</evidence>
<dbReference type="Pfam" id="PF02458">
    <property type="entry name" value="Transferase"/>
    <property type="match status" value="2"/>
</dbReference>
<dbReference type="EMBL" id="JABFAB010000007">
    <property type="protein sequence ID" value="MBA0653619.1"/>
    <property type="molecule type" value="Genomic_DNA"/>
</dbReference>
<keyword evidence="1" id="KW-0808">Transferase</keyword>
<dbReference type="PANTHER" id="PTHR31896">
    <property type="entry name" value="FAMILY REGULATORY PROTEIN, PUTATIVE (AFU_ORTHOLOGUE AFUA_3G14730)-RELATED"/>
    <property type="match status" value="1"/>
</dbReference>
<proteinExistence type="predicted"/>
<dbReference type="InterPro" id="IPR051283">
    <property type="entry name" value="Sec_Metabolite_Acyltrans"/>
</dbReference>
<dbReference type="Gene3D" id="3.30.559.10">
    <property type="entry name" value="Chloramphenicol acetyltransferase-like domain"/>
    <property type="match status" value="2"/>
</dbReference>
<keyword evidence="3" id="KW-1185">Reference proteome</keyword>
<dbReference type="PANTHER" id="PTHR31896:SF75">
    <property type="entry name" value="HXXXD-TYPE ACYL-TRANSFERASE FAMILY PROTEIN"/>
    <property type="match status" value="1"/>
</dbReference>
<accession>A0A7J8UTQ6</accession>
<evidence type="ECO:0000256" key="1">
    <source>
        <dbReference type="ARBA" id="ARBA00022679"/>
    </source>
</evidence>
<feature type="non-terminal residue" evidence="2">
    <location>
        <position position="323"/>
    </location>
</feature>
<dbReference type="AlphaFoldDB" id="A0A7J8UTQ6"/>
<comment type="caution">
    <text evidence="2">The sequence shown here is derived from an EMBL/GenBank/DDBJ whole genome shotgun (WGS) entry which is preliminary data.</text>
</comment>
<dbReference type="GO" id="GO:0016740">
    <property type="term" value="F:transferase activity"/>
    <property type="evidence" value="ECO:0007669"/>
    <property type="project" value="UniProtKB-KW"/>
</dbReference>
<sequence>RLATTQHEDDTVSFFVDCNNGGALFRHAAADGVTISDIIKPVYVPPIVHSFFSLNGLRGYEGITNPLLGIQITDLTDGIFIGCTINHVVADGTSLWHFLNTWSEISKGSIQLSKPPVFQRWFPDGMDIPIRIPQSSKANAEIGTDKISSLQALLSHIWRCVIRNRRVDPNQETSYRLVVGARQRLQELPDNFFGNALMPVIVTMKAKELMEQGIGNPAWQMNRKIAAMTEESFKNILESWPASPSFTILNNSNTLFTASSPRFIMYGNDFGWGKPIAVRGGSSCKFDGMLRLLSGAKEGSIDLEACFSPQTLEAMANDQEFMD</sequence>
<feature type="non-terminal residue" evidence="2">
    <location>
        <position position="1"/>
    </location>
</feature>
<reference evidence="2 3" key="1">
    <citation type="journal article" date="2019" name="Genome Biol. Evol.">
        <title>Insights into the evolution of the New World diploid cottons (Gossypium, subgenus Houzingenia) based on genome sequencing.</title>
        <authorList>
            <person name="Grover C.E."/>
            <person name="Arick M.A. 2nd"/>
            <person name="Thrash A."/>
            <person name="Conover J.L."/>
            <person name="Sanders W.S."/>
            <person name="Peterson D.G."/>
            <person name="Frelichowski J.E."/>
            <person name="Scheffler J.A."/>
            <person name="Scheffler B.E."/>
            <person name="Wendel J.F."/>
        </authorList>
    </citation>
    <scope>NUCLEOTIDE SEQUENCE [LARGE SCALE GENOMIC DNA]</scope>
    <source>
        <strain evidence="2">57</strain>
        <tissue evidence="2">Leaf</tissue>
    </source>
</reference>